<dbReference type="EMBL" id="CM002927">
    <property type="protein sequence ID" value="KGN45726.1"/>
    <property type="molecule type" value="Genomic_DNA"/>
</dbReference>
<evidence type="ECO:0000313" key="2">
    <source>
        <dbReference type="Proteomes" id="UP000029981"/>
    </source>
</evidence>
<reference evidence="1 2" key="1">
    <citation type="journal article" date="2009" name="Nat. Genet.">
        <title>The genome of the cucumber, Cucumis sativus L.</title>
        <authorList>
            <person name="Huang S."/>
            <person name="Li R."/>
            <person name="Zhang Z."/>
            <person name="Li L."/>
            <person name="Gu X."/>
            <person name="Fan W."/>
            <person name="Lucas W.J."/>
            <person name="Wang X."/>
            <person name="Xie B."/>
            <person name="Ni P."/>
            <person name="Ren Y."/>
            <person name="Zhu H."/>
            <person name="Li J."/>
            <person name="Lin K."/>
            <person name="Jin W."/>
            <person name="Fei Z."/>
            <person name="Li G."/>
            <person name="Staub J."/>
            <person name="Kilian A."/>
            <person name="van der Vossen E.A."/>
            <person name="Wu Y."/>
            <person name="Guo J."/>
            <person name="He J."/>
            <person name="Jia Z."/>
            <person name="Ren Y."/>
            <person name="Tian G."/>
            <person name="Lu Y."/>
            <person name="Ruan J."/>
            <person name="Qian W."/>
            <person name="Wang M."/>
            <person name="Huang Q."/>
            <person name="Li B."/>
            <person name="Xuan Z."/>
            <person name="Cao J."/>
            <person name="Asan"/>
            <person name="Wu Z."/>
            <person name="Zhang J."/>
            <person name="Cai Q."/>
            <person name="Bai Y."/>
            <person name="Zhao B."/>
            <person name="Han Y."/>
            <person name="Li Y."/>
            <person name="Li X."/>
            <person name="Wang S."/>
            <person name="Shi Q."/>
            <person name="Liu S."/>
            <person name="Cho W.K."/>
            <person name="Kim J.Y."/>
            <person name="Xu Y."/>
            <person name="Heller-Uszynska K."/>
            <person name="Miao H."/>
            <person name="Cheng Z."/>
            <person name="Zhang S."/>
            <person name="Wu J."/>
            <person name="Yang Y."/>
            <person name="Kang H."/>
            <person name="Li M."/>
            <person name="Liang H."/>
            <person name="Ren X."/>
            <person name="Shi Z."/>
            <person name="Wen M."/>
            <person name="Jian M."/>
            <person name="Yang H."/>
            <person name="Zhang G."/>
            <person name="Yang Z."/>
            <person name="Chen R."/>
            <person name="Liu S."/>
            <person name="Li J."/>
            <person name="Ma L."/>
            <person name="Liu H."/>
            <person name="Zhou Y."/>
            <person name="Zhao J."/>
            <person name="Fang X."/>
            <person name="Li G."/>
            <person name="Fang L."/>
            <person name="Li Y."/>
            <person name="Liu D."/>
            <person name="Zheng H."/>
            <person name="Zhang Y."/>
            <person name="Qin N."/>
            <person name="Li Z."/>
            <person name="Yang G."/>
            <person name="Yang S."/>
            <person name="Bolund L."/>
            <person name="Kristiansen K."/>
            <person name="Zheng H."/>
            <person name="Li S."/>
            <person name="Zhang X."/>
            <person name="Yang H."/>
            <person name="Wang J."/>
            <person name="Sun R."/>
            <person name="Zhang B."/>
            <person name="Jiang S."/>
            <person name="Wang J."/>
            <person name="Du Y."/>
            <person name="Li S."/>
        </authorList>
    </citation>
    <scope>NUCLEOTIDE SEQUENCE [LARGE SCALE GENOMIC DNA]</scope>
    <source>
        <strain evidence="2">cv. 9930</strain>
    </source>
</reference>
<organism evidence="1 2">
    <name type="scientific">Cucumis sativus</name>
    <name type="common">Cucumber</name>
    <dbReference type="NCBI Taxonomy" id="3659"/>
    <lineage>
        <taxon>Eukaryota</taxon>
        <taxon>Viridiplantae</taxon>
        <taxon>Streptophyta</taxon>
        <taxon>Embryophyta</taxon>
        <taxon>Tracheophyta</taxon>
        <taxon>Spermatophyta</taxon>
        <taxon>Magnoliopsida</taxon>
        <taxon>eudicotyledons</taxon>
        <taxon>Gunneridae</taxon>
        <taxon>Pentapetalae</taxon>
        <taxon>rosids</taxon>
        <taxon>fabids</taxon>
        <taxon>Cucurbitales</taxon>
        <taxon>Cucurbitaceae</taxon>
        <taxon>Benincaseae</taxon>
        <taxon>Cucumis</taxon>
    </lineage>
</organism>
<reference evidence="1 2" key="4">
    <citation type="journal article" date="2011" name="BMC Genomics">
        <title>RNA-Seq improves annotation of protein-coding genes in the cucumber genome.</title>
        <authorList>
            <person name="Li Z."/>
            <person name="Zhang Z."/>
            <person name="Yan P."/>
            <person name="Huang S."/>
            <person name="Fei Z."/>
            <person name="Lin K."/>
        </authorList>
    </citation>
    <scope>NUCLEOTIDE SEQUENCE [LARGE SCALE GENOMIC DNA]</scope>
    <source>
        <strain evidence="2">cv. 9930</strain>
    </source>
</reference>
<dbReference type="Gramene" id="KGN45726">
    <property type="protein sequence ID" value="KGN45726"/>
    <property type="gene ID" value="Csa_6G008575"/>
</dbReference>
<evidence type="ECO:0000313" key="1">
    <source>
        <dbReference type="EMBL" id="KGN45726.1"/>
    </source>
</evidence>
<accession>A0A0A0KD64</accession>
<protein>
    <submittedName>
        <fullName evidence="1">Uncharacterized protein</fullName>
    </submittedName>
</protein>
<dbReference type="Proteomes" id="UP000029981">
    <property type="component" value="Chromosome 6"/>
</dbReference>
<keyword evidence="2" id="KW-1185">Reference proteome</keyword>
<name>A0A0A0KD64_CUCSA</name>
<reference evidence="1 2" key="3">
    <citation type="journal article" date="2010" name="BMC Genomics">
        <title>Transcriptome sequencing and comparative analysis of cucumber flowers with different sex types.</title>
        <authorList>
            <person name="Guo S."/>
            <person name="Zheng Y."/>
            <person name="Joung J.G."/>
            <person name="Liu S."/>
            <person name="Zhang Z."/>
            <person name="Crasta O.R."/>
            <person name="Sobral B.W."/>
            <person name="Xu Y."/>
            <person name="Huang S."/>
            <person name="Fei Z."/>
        </authorList>
    </citation>
    <scope>NUCLEOTIDE SEQUENCE [LARGE SCALE GENOMIC DNA]</scope>
    <source>
        <strain evidence="2">cv. 9930</strain>
    </source>
</reference>
<dbReference type="AlphaFoldDB" id="A0A0A0KD64"/>
<reference evidence="1 2" key="2">
    <citation type="journal article" date="2009" name="PLoS ONE">
        <title>An integrated genetic and cytogenetic map of the cucumber genome.</title>
        <authorList>
            <person name="Ren Y."/>
            <person name="Zhang Z."/>
            <person name="Liu J."/>
            <person name="Staub J.E."/>
            <person name="Han Y."/>
            <person name="Cheng Z."/>
            <person name="Li X."/>
            <person name="Lu J."/>
            <person name="Miao H."/>
            <person name="Kang H."/>
            <person name="Xie B."/>
            <person name="Gu X."/>
            <person name="Wang X."/>
            <person name="Du Y."/>
            <person name="Jin W."/>
            <person name="Huang S."/>
        </authorList>
    </citation>
    <scope>NUCLEOTIDE SEQUENCE [LARGE SCALE GENOMIC DNA]</scope>
    <source>
        <strain evidence="2">cv. 9930</strain>
    </source>
</reference>
<sequence length="70" mass="7985">MKKFGEKRVRKKVFGDGLKRDLAGNQRRKKEVIGRGLKREKGSGVAIIGNRESCEFRKKEESGVVSLMDY</sequence>
<proteinExistence type="predicted"/>
<gene>
    <name evidence="1" type="ORF">Csa_6G008575</name>
</gene>